<dbReference type="Gene3D" id="2.40.50.100">
    <property type="match status" value="1"/>
</dbReference>
<protein>
    <recommendedName>
        <fullName evidence="1">Lipoyl-binding domain-containing protein</fullName>
    </recommendedName>
</protein>
<dbReference type="InterPro" id="IPR000089">
    <property type="entry name" value="Biotin_lipoyl"/>
</dbReference>
<sequence>MVGEGDLLAEIETDKATMSLDASDEGYVAKILAPAGTKNIPIGTALCVIVDSEGSIAAFADFKPDAVGFFCLILDSLRTLVLLSLS</sequence>
<dbReference type="EMBL" id="UYRU01102386">
    <property type="protein sequence ID" value="VDN41731.1"/>
    <property type="molecule type" value="Genomic_DNA"/>
</dbReference>
<keyword evidence="3" id="KW-1185">Reference proteome</keyword>
<name>A0A3P7PFN8_DIBLA</name>
<dbReference type="AlphaFoldDB" id="A0A3P7PFN8"/>
<dbReference type="GO" id="GO:0045254">
    <property type="term" value="C:pyruvate dehydrogenase complex"/>
    <property type="evidence" value="ECO:0007669"/>
    <property type="project" value="InterPro"/>
</dbReference>
<dbReference type="GO" id="GO:0006086">
    <property type="term" value="P:pyruvate decarboxylation to acetyl-CoA"/>
    <property type="evidence" value="ECO:0007669"/>
    <property type="project" value="InterPro"/>
</dbReference>
<dbReference type="InterPro" id="IPR045257">
    <property type="entry name" value="E2/Pdx1"/>
</dbReference>
<dbReference type="Proteomes" id="UP000281553">
    <property type="component" value="Unassembled WGS sequence"/>
</dbReference>
<evidence type="ECO:0000259" key="1">
    <source>
        <dbReference type="PROSITE" id="PS50968"/>
    </source>
</evidence>
<accession>A0A3P7PFN8</accession>
<dbReference type="PANTHER" id="PTHR23151:SF90">
    <property type="entry name" value="DIHYDROLIPOYLLYSINE-RESIDUE ACETYLTRANSFERASE COMPONENT OF PYRUVATE DEHYDROGENASE COMPLEX, MITOCHONDRIAL-RELATED"/>
    <property type="match status" value="1"/>
</dbReference>
<reference evidence="2 3" key="1">
    <citation type="submission" date="2018-11" db="EMBL/GenBank/DDBJ databases">
        <authorList>
            <consortium name="Pathogen Informatics"/>
        </authorList>
    </citation>
    <scope>NUCLEOTIDE SEQUENCE [LARGE SCALE GENOMIC DNA]</scope>
</reference>
<proteinExistence type="predicted"/>
<gene>
    <name evidence="2" type="ORF">DILT_LOCUS18627</name>
</gene>
<dbReference type="Pfam" id="PF00364">
    <property type="entry name" value="Biotin_lipoyl"/>
    <property type="match status" value="1"/>
</dbReference>
<dbReference type="SUPFAM" id="SSF51230">
    <property type="entry name" value="Single hybrid motif"/>
    <property type="match status" value="1"/>
</dbReference>
<dbReference type="OrthoDB" id="537444at2759"/>
<dbReference type="PROSITE" id="PS50968">
    <property type="entry name" value="BIOTINYL_LIPOYL"/>
    <property type="match status" value="1"/>
</dbReference>
<feature type="domain" description="Lipoyl-binding" evidence="1">
    <location>
        <begin position="1"/>
        <end position="50"/>
    </location>
</feature>
<evidence type="ECO:0000313" key="3">
    <source>
        <dbReference type="Proteomes" id="UP000281553"/>
    </source>
</evidence>
<dbReference type="GO" id="GO:0004742">
    <property type="term" value="F:dihydrolipoyllysine-residue acetyltransferase activity"/>
    <property type="evidence" value="ECO:0007669"/>
    <property type="project" value="TreeGrafter"/>
</dbReference>
<organism evidence="2 3">
    <name type="scientific">Dibothriocephalus latus</name>
    <name type="common">Fish tapeworm</name>
    <name type="synonym">Diphyllobothrium latum</name>
    <dbReference type="NCBI Taxonomy" id="60516"/>
    <lineage>
        <taxon>Eukaryota</taxon>
        <taxon>Metazoa</taxon>
        <taxon>Spiralia</taxon>
        <taxon>Lophotrochozoa</taxon>
        <taxon>Platyhelminthes</taxon>
        <taxon>Cestoda</taxon>
        <taxon>Eucestoda</taxon>
        <taxon>Diphyllobothriidea</taxon>
        <taxon>Diphyllobothriidae</taxon>
        <taxon>Dibothriocephalus</taxon>
    </lineage>
</organism>
<evidence type="ECO:0000313" key="2">
    <source>
        <dbReference type="EMBL" id="VDN41731.1"/>
    </source>
</evidence>
<dbReference type="PANTHER" id="PTHR23151">
    <property type="entry name" value="DIHYDROLIPOAMIDE ACETYL/SUCCINYL-TRANSFERASE-RELATED"/>
    <property type="match status" value="1"/>
</dbReference>
<dbReference type="InterPro" id="IPR011053">
    <property type="entry name" value="Single_hybrid_motif"/>
</dbReference>
<dbReference type="CDD" id="cd06849">
    <property type="entry name" value="lipoyl_domain"/>
    <property type="match status" value="1"/>
</dbReference>